<evidence type="ECO:0000313" key="5">
    <source>
        <dbReference type="Proteomes" id="UP001595477"/>
    </source>
</evidence>
<dbReference type="InterPro" id="IPR003344">
    <property type="entry name" value="Big_1_dom"/>
</dbReference>
<dbReference type="Pfam" id="PF02369">
    <property type="entry name" value="Big_1"/>
    <property type="match status" value="1"/>
</dbReference>
<dbReference type="InterPro" id="IPR008964">
    <property type="entry name" value="Invasin/intimin_cell_adhesion"/>
</dbReference>
<protein>
    <submittedName>
        <fullName evidence="4">Ig-like domain-containing protein</fullName>
    </submittedName>
</protein>
<dbReference type="PANTHER" id="PTHR39576">
    <property type="entry name" value="ATTACHING AND EFFACING PROTEIN HOMOLOG-RELATED-RELATED"/>
    <property type="match status" value="1"/>
</dbReference>
<comment type="caution">
    <text evidence="4">The sequence shown here is derived from an EMBL/GenBank/DDBJ whole genome shotgun (WGS) entry which is preliminary data.</text>
</comment>
<dbReference type="Proteomes" id="UP001595477">
    <property type="component" value="Unassembled WGS sequence"/>
</dbReference>
<feature type="region of interest" description="Disordered" evidence="2">
    <location>
        <begin position="715"/>
        <end position="740"/>
    </location>
</feature>
<reference evidence="5" key="1">
    <citation type="journal article" date="2019" name="Int. J. Syst. Evol. Microbiol.">
        <title>The Global Catalogue of Microorganisms (GCM) 10K type strain sequencing project: providing services to taxonomists for standard genome sequencing and annotation.</title>
        <authorList>
            <consortium name="The Broad Institute Genomics Platform"/>
            <consortium name="The Broad Institute Genome Sequencing Center for Infectious Disease"/>
            <person name="Wu L."/>
            <person name="Ma J."/>
        </authorList>
    </citation>
    <scope>NUCLEOTIDE SEQUENCE [LARGE SCALE GENOMIC DNA]</scope>
    <source>
        <strain evidence="5">KCTC 52449</strain>
    </source>
</reference>
<feature type="domain" description="Big-1" evidence="3">
    <location>
        <begin position="44"/>
        <end position="141"/>
    </location>
</feature>
<keyword evidence="5" id="KW-1185">Reference proteome</keyword>
<proteinExistence type="inferred from homology"/>
<dbReference type="SMART" id="SM00634">
    <property type="entry name" value="BID_1"/>
    <property type="match status" value="4"/>
</dbReference>
<evidence type="ECO:0000256" key="2">
    <source>
        <dbReference type="SAM" id="MobiDB-lite"/>
    </source>
</evidence>
<dbReference type="RefSeq" id="WP_241155593.1">
    <property type="nucleotide sequence ID" value="NZ_JBHRSX010000101.1"/>
</dbReference>
<organism evidence="4 5">
    <name type="scientific">Alteromonas oceani</name>
    <dbReference type="NCBI Taxonomy" id="2071609"/>
    <lineage>
        <taxon>Bacteria</taxon>
        <taxon>Pseudomonadati</taxon>
        <taxon>Pseudomonadota</taxon>
        <taxon>Gammaproteobacteria</taxon>
        <taxon>Alteromonadales</taxon>
        <taxon>Alteromonadaceae</taxon>
        <taxon>Alteromonas/Salinimonas group</taxon>
        <taxon>Alteromonas</taxon>
    </lineage>
</organism>
<evidence type="ECO:0000313" key="4">
    <source>
        <dbReference type="EMBL" id="MFC3204303.1"/>
    </source>
</evidence>
<dbReference type="EMBL" id="JBHRSX010000101">
    <property type="protein sequence ID" value="MFC3204303.1"/>
    <property type="molecule type" value="Genomic_DNA"/>
</dbReference>
<dbReference type="InterPro" id="IPR051715">
    <property type="entry name" value="Intimin-Invasin_domain"/>
</dbReference>
<dbReference type="PANTHER" id="PTHR39576:SF1">
    <property type="entry name" value="INVASIN"/>
    <property type="match status" value="1"/>
</dbReference>
<name>A0ABV7K1V7_9ALTE</name>
<dbReference type="Gene3D" id="2.60.40.10">
    <property type="entry name" value="Immunoglobulins"/>
    <property type="match status" value="4"/>
</dbReference>
<evidence type="ECO:0000256" key="1">
    <source>
        <dbReference type="ARBA" id="ARBA00010116"/>
    </source>
</evidence>
<evidence type="ECO:0000259" key="3">
    <source>
        <dbReference type="PROSITE" id="PS51127"/>
    </source>
</evidence>
<gene>
    <name evidence="4" type="ORF">ACFOEW_21075</name>
</gene>
<dbReference type="PROSITE" id="PS51257">
    <property type="entry name" value="PROKAR_LIPOPROTEIN"/>
    <property type="match status" value="1"/>
</dbReference>
<dbReference type="InterPro" id="IPR013783">
    <property type="entry name" value="Ig-like_fold"/>
</dbReference>
<dbReference type="SUPFAM" id="SSF49373">
    <property type="entry name" value="Invasin/intimin cell-adhesion fragments"/>
    <property type="match status" value="4"/>
</dbReference>
<sequence length="740" mass="76499">MKMQSLRLIAATWALLLLVACGGGGSVSREETTGGSTPDPTYSVSLALADSDGNTSTSLTGDSPLILSATVTDSDGSPVANTVVTFSFTVANLARFSNDTGTALTNDEGVATITLIVGELSGSGAVEAALETGETTRIGFSSSGTTATVETPESLELFASQSQLSSSGSDEVEVWAVVKNAQNILLDGINVTFSADNNAAIAETQPVTDENGTAIVMLRTGGDKENRTINVTATVSGEQTLTETLSINVVGTEIEINGTTSAIIGDSVNLTVSLQDSDNVGIASETLTLRVEDESGTDVTATTLDDAAPQTSAEGRATVAFTAPAAGTFTVFANALNTESTFAIEVQQDEFVFVNAPDVNDVDQDIPLNTDYNLQVSWLRDAAPFAGGSISFATSRGSVVSADAVTDGSGIADLTVSSGNAGLATISATGTDGAGVQVSTQIEIAFIATDAETIIVDATPDSIGPDGQTSTISAVVLDADGNRVRNKLVNFEVNDVSNGNLTDAQSRTDRRGIATTVYESNAVSTYQSVEVRAYVNDEPTVEDSALLTVGDRPFDISLGTGNLIEAPQQSSYRKEFSVFVTDADANPVSGAALTFSATPMAETTNDAAYAKGYWLWDEDDSIYYSVVTATCANEDLNGNGRLDVGEDFNGDGQLTPGNVGAIDADANTDENGQALINLNYPKQYGAWVQLAISARGESSGTESVDSMNYWLSVSTDDRSTQGAPPPSSPWGVSANCGDTL</sequence>
<accession>A0ABV7K1V7</accession>
<dbReference type="PROSITE" id="PS51127">
    <property type="entry name" value="BIG1"/>
    <property type="match status" value="1"/>
</dbReference>
<comment type="similarity">
    <text evidence="1">Belongs to the intimin/invasin family.</text>
</comment>